<feature type="region of interest" description="Disordered" evidence="1">
    <location>
        <begin position="1"/>
        <end position="52"/>
    </location>
</feature>
<dbReference type="GeneID" id="55816736"/>
<dbReference type="KEGG" id="vg:55816736"/>
<proteinExistence type="predicted"/>
<dbReference type="Proteomes" id="UP000500909">
    <property type="component" value="Segment"/>
</dbReference>
<evidence type="ECO:0000313" key="2">
    <source>
        <dbReference type="EMBL" id="QIN94344.1"/>
    </source>
</evidence>
<evidence type="ECO:0000313" key="3">
    <source>
        <dbReference type="Proteomes" id="UP000500909"/>
    </source>
</evidence>
<organism evidence="2 3">
    <name type="scientific">Arthrobacter phage Abba</name>
    <dbReference type="NCBI Taxonomy" id="2713256"/>
    <lineage>
        <taxon>Viruses</taxon>
        <taxon>Duplodnaviria</taxon>
        <taxon>Heunggongvirae</taxon>
        <taxon>Uroviricota</taxon>
        <taxon>Caudoviricetes</taxon>
        <taxon>Berryhillviridae</taxon>
        <taxon>Ayohtrevirus</taxon>
        <taxon>Ayohtrevirus abba</taxon>
    </lineage>
</organism>
<accession>A0A6G8R2C7</accession>
<gene>
    <name evidence="2" type="primary">15</name>
    <name evidence="2" type="ORF">SEA_ABBA_15</name>
</gene>
<name>A0A6G8R2C7_9CAUD</name>
<dbReference type="RefSeq" id="YP_009887281.1">
    <property type="nucleotide sequence ID" value="NC_049498.1"/>
</dbReference>
<protein>
    <submittedName>
        <fullName evidence="2">Tail tube protein</fullName>
    </submittedName>
</protein>
<sequence>MTTTQQKATKKQSLVTVEGIPGTWRSMSGGGGTADVTKDWDGGATRPDLLSGPTNFDDIELVRTYKPSQDAAWVERLTKRIGLEELTITKQGTDVNGIKLGKPRTYPACLLIGLEEPEVDASSSDAAEIKLTFATSGPA</sequence>
<keyword evidence="3" id="KW-1185">Reference proteome</keyword>
<reference evidence="2 3" key="1">
    <citation type="submission" date="2020-02" db="EMBL/GenBank/DDBJ databases">
        <authorList>
            <person name="Bojorquez D.A."/>
            <person name="Alcantara J.K.D.L."/>
            <person name="Arambulo J.M.L."/>
            <person name="Budzinski C.A."/>
            <person name="Campbell G.A."/>
            <person name="Dosanjh M.K."/>
            <person name="Gallardo M.A."/>
            <person name="Huang C."/>
            <person name="Nguyen N."/>
            <person name="Yee O.M."/>
            <person name="Ngo R.T."/>
            <person name="Kapinos A."/>
            <person name="Freise A.C."/>
            <person name="Reddi K."/>
            <person name="Moberg-Parker J."/>
            <person name="Garlena R.A."/>
            <person name="Russell D.A."/>
            <person name="Pope W.H."/>
            <person name="Jacobs-Sera D."/>
            <person name="Hatfull G.F."/>
        </authorList>
    </citation>
    <scope>NUCLEOTIDE SEQUENCE [LARGE SCALE GENOMIC DNA]</scope>
</reference>
<evidence type="ECO:0000256" key="1">
    <source>
        <dbReference type="SAM" id="MobiDB-lite"/>
    </source>
</evidence>
<dbReference type="EMBL" id="MT024868">
    <property type="protein sequence ID" value="QIN94344.1"/>
    <property type="molecule type" value="Genomic_DNA"/>
</dbReference>